<comment type="similarity">
    <text evidence="1 3">Belongs to the Nudix hydrolase family.</text>
</comment>
<dbReference type="CDD" id="cd04665">
    <property type="entry name" value="NUDIX_RppH"/>
    <property type="match status" value="1"/>
</dbReference>
<gene>
    <name evidence="5" type="ORF">AZF04_12555</name>
</gene>
<dbReference type="AlphaFoldDB" id="A0A161PWY1"/>
<dbReference type="SUPFAM" id="SSF55811">
    <property type="entry name" value="Nudix"/>
    <property type="match status" value="1"/>
</dbReference>
<dbReference type="RefSeq" id="WP_052340050.1">
    <property type="nucleotide sequence ID" value="NZ_LTAO01000038.1"/>
</dbReference>
<keyword evidence="2 3" id="KW-0378">Hydrolase</keyword>
<dbReference type="NCBIfam" id="TIGR02705">
    <property type="entry name" value="nudix_YtkD"/>
    <property type="match status" value="1"/>
</dbReference>
<dbReference type="InterPro" id="IPR014078">
    <property type="entry name" value="Nudix_YtkD"/>
</dbReference>
<dbReference type="PROSITE" id="PS00893">
    <property type="entry name" value="NUDIX_BOX"/>
    <property type="match status" value="1"/>
</dbReference>
<proteinExistence type="inferred from homology"/>
<dbReference type="Pfam" id="PF00293">
    <property type="entry name" value="NUDIX"/>
    <property type="match status" value="1"/>
</dbReference>
<dbReference type="STRING" id="519424.AZF04_12555"/>
<feature type="domain" description="Nudix hydrolase" evidence="4">
    <location>
        <begin position="8"/>
        <end position="158"/>
    </location>
</feature>
<keyword evidence="6" id="KW-1185">Reference proteome</keyword>
<dbReference type="GO" id="GO:0016787">
    <property type="term" value="F:hydrolase activity"/>
    <property type="evidence" value="ECO:0007669"/>
    <property type="project" value="UniProtKB-KW"/>
</dbReference>
<dbReference type="InterPro" id="IPR020084">
    <property type="entry name" value="NUDIX_hydrolase_CS"/>
</dbReference>
<dbReference type="PANTHER" id="PTHR43736:SF1">
    <property type="entry name" value="DIHYDRONEOPTERIN TRIPHOSPHATE DIPHOSPHATASE"/>
    <property type="match status" value="1"/>
</dbReference>
<sequence length="158" mass="18705">MEFQFKDLSGTDIDMYLSSTPNIIKVDHVWVISRYQSKWLLTVHKERGLEFPGGKIENGETAESACYREVWEETGGKVKQLTYLGYYQVWDKNKPFTKAIYYAEIEQVTNKEDYLETDGPVLLEQIPQNVRDLDEFSYIMKDDVWRLSFEFLQNHLNK</sequence>
<accession>A0A161PWY1</accession>
<dbReference type="InterPro" id="IPR020476">
    <property type="entry name" value="Nudix_hydrolase"/>
</dbReference>
<dbReference type="EMBL" id="LTAO01000038">
    <property type="protein sequence ID" value="KYG26632.1"/>
    <property type="molecule type" value="Genomic_DNA"/>
</dbReference>
<dbReference type="PANTHER" id="PTHR43736">
    <property type="entry name" value="ADP-RIBOSE PYROPHOSPHATASE"/>
    <property type="match status" value="1"/>
</dbReference>
<evidence type="ECO:0000256" key="1">
    <source>
        <dbReference type="ARBA" id="ARBA00005582"/>
    </source>
</evidence>
<dbReference type="PRINTS" id="PR00502">
    <property type="entry name" value="NUDIXFAMILY"/>
</dbReference>
<protein>
    <recommendedName>
        <fullName evidence="4">Nudix hydrolase domain-containing protein</fullName>
    </recommendedName>
</protein>
<organism evidence="5 6">
    <name type="scientific">Alkalihalobacillus trypoxylicola</name>
    <dbReference type="NCBI Taxonomy" id="519424"/>
    <lineage>
        <taxon>Bacteria</taxon>
        <taxon>Bacillati</taxon>
        <taxon>Bacillota</taxon>
        <taxon>Bacilli</taxon>
        <taxon>Bacillales</taxon>
        <taxon>Bacillaceae</taxon>
        <taxon>Alkalihalobacillus</taxon>
    </lineage>
</organism>
<reference evidence="5" key="1">
    <citation type="submission" date="2016-02" db="EMBL/GenBank/DDBJ databases">
        <title>Genome sequence of Bacillus trypoxylicola KCTC 13244(T).</title>
        <authorList>
            <person name="Jeong H."/>
            <person name="Park S.-H."/>
            <person name="Choi S.-K."/>
        </authorList>
    </citation>
    <scope>NUCLEOTIDE SEQUENCE [LARGE SCALE GENOMIC DNA]</scope>
    <source>
        <strain evidence="5">KCTC 13244</strain>
    </source>
</reference>
<dbReference type="Proteomes" id="UP000075806">
    <property type="component" value="Unassembled WGS sequence"/>
</dbReference>
<dbReference type="Gene3D" id="3.90.79.10">
    <property type="entry name" value="Nucleoside Triphosphate Pyrophosphohydrolase"/>
    <property type="match status" value="1"/>
</dbReference>
<dbReference type="InterPro" id="IPR015797">
    <property type="entry name" value="NUDIX_hydrolase-like_dom_sf"/>
</dbReference>
<dbReference type="PROSITE" id="PS51462">
    <property type="entry name" value="NUDIX"/>
    <property type="match status" value="1"/>
</dbReference>
<evidence type="ECO:0000313" key="5">
    <source>
        <dbReference type="EMBL" id="KYG26632.1"/>
    </source>
</evidence>
<dbReference type="InterPro" id="IPR000086">
    <property type="entry name" value="NUDIX_hydrolase_dom"/>
</dbReference>
<evidence type="ECO:0000259" key="4">
    <source>
        <dbReference type="PROSITE" id="PS51462"/>
    </source>
</evidence>
<evidence type="ECO:0000313" key="6">
    <source>
        <dbReference type="Proteomes" id="UP000075806"/>
    </source>
</evidence>
<comment type="caution">
    <text evidence="5">The sequence shown here is derived from an EMBL/GenBank/DDBJ whole genome shotgun (WGS) entry which is preliminary data.</text>
</comment>
<name>A0A161PWY1_9BACI</name>
<evidence type="ECO:0000256" key="2">
    <source>
        <dbReference type="ARBA" id="ARBA00022801"/>
    </source>
</evidence>
<dbReference type="OrthoDB" id="9131041at2"/>
<evidence type="ECO:0000256" key="3">
    <source>
        <dbReference type="RuleBase" id="RU003476"/>
    </source>
</evidence>